<feature type="non-terminal residue" evidence="2">
    <location>
        <position position="1"/>
    </location>
</feature>
<name>A0A9P6HIV8_9AGAM</name>
<gene>
    <name evidence="2" type="ORF">BJ322DRAFT_1058821</name>
</gene>
<keyword evidence="3" id="KW-1185">Reference proteome</keyword>
<evidence type="ECO:0000313" key="3">
    <source>
        <dbReference type="Proteomes" id="UP000736335"/>
    </source>
</evidence>
<organism evidence="2 3">
    <name type="scientific">Thelephora terrestris</name>
    <dbReference type="NCBI Taxonomy" id="56493"/>
    <lineage>
        <taxon>Eukaryota</taxon>
        <taxon>Fungi</taxon>
        <taxon>Dikarya</taxon>
        <taxon>Basidiomycota</taxon>
        <taxon>Agaricomycotina</taxon>
        <taxon>Agaricomycetes</taxon>
        <taxon>Thelephorales</taxon>
        <taxon>Thelephoraceae</taxon>
        <taxon>Thelephora</taxon>
    </lineage>
</organism>
<reference evidence="2" key="2">
    <citation type="submission" date="2020-11" db="EMBL/GenBank/DDBJ databases">
        <authorList>
            <consortium name="DOE Joint Genome Institute"/>
            <person name="Kuo A."/>
            <person name="Miyauchi S."/>
            <person name="Kiss E."/>
            <person name="Drula E."/>
            <person name="Kohler A."/>
            <person name="Sanchez-Garcia M."/>
            <person name="Andreopoulos B."/>
            <person name="Barry K.W."/>
            <person name="Bonito G."/>
            <person name="Buee M."/>
            <person name="Carver A."/>
            <person name="Chen C."/>
            <person name="Cichocki N."/>
            <person name="Clum A."/>
            <person name="Culley D."/>
            <person name="Crous P.W."/>
            <person name="Fauchery L."/>
            <person name="Girlanda M."/>
            <person name="Hayes R."/>
            <person name="Keri Z."/>
            <person name="Labutti K."/>
            <person name="Lipzen A."/>
            <person name="Lombard V."/>
            <person name="Magnuson J."/>
            <person name="Maillard F."/>
            <person name="Morin E."/>
            <person name="Murat C."/>
            <person name="Nolan M."/>
            <person name="Ohm R."/>
            <person name="Pangilinan J."/>
            <person name="Pereira M."/>
            <person name="Perotto S."/>
            <person name="Peter M."/>
            <person name="Riley R."/>
            <person name="Sitrit Y."/>
            <person name="Stielow B."/>
            <person name="Szollosi G."/>
            <person name="Zifcakova L."/>
            <person name="Stursova M."/>
            <person name="Spatafora J.W."/>
            <person name="Tedersoo L."/>
            <person name="Vaario L.-M."/>
            <person name="Yamada A."/>
            <person name="Yan M."/>
            <person name="Wang P."/>
            <person name="Xu J."/>
            <person name="Bruns T."/>
            <person name="Baldrian P."/>
            <person name="Vilgalys R."/>
            <person name="Henrissat B."/>
            <person name="Grigoriev I.V."/>
            <person name="Hibbett D."/>
            <person name="Nagy L.G."/>
            <person name="Martin F.M."/>
        </authorList>
    </citation>
    <scope>NUCLEOTIDE SEQUENCE</scope>
    <source>
        <strain evidence="2">UH-Tt-Lm1</strain>
    </source>
</reference>
<dbReference type="EMBL" id="WIUZ02000006">
    <property type="protein sequence ID" value="KAF9786303.1"/>
    <property type="molecule type" value="Genomic_DNA"/>
</dbReference>
<protein>
    <recommendedName>
        <fullName evidence="4">Secreted protein</fullName>
    </recommendedName>
</protein>
<evidence type="ECO:0000313" key="2">
    <source>
        <dbReference type="EMBL" id="KAF9786303.1"/>
    </source>
</evidence>
<accession>A0A9P6HIV8</accession>
<comment type="caution">
    <text evidence="2">The sequence shown here is derived from an EMBL/GenBank/DDBJ whole genome shotgun (WGS) entry which is preliminary data.</text>
</comment>
<feature type="signal peptide" evidence="1">
    <location>
        <begin position="1"/>
        <end position="18"/>
    </location>
</feature>
<dbReference type="AlphaFoldDB" id="A0A9P6HIV8"/>
<keyword evidence="1" id="KW-0732">Signal</keyword>
<evidence type="ECO:0000256" key="1">
    <source>
        <dbReference type="SAM" id="SignalP"/>
    </source>
</evidence>
<sequence>IKLAVSLPQIWGWWVASAVNLSVASVQLSVERCSHLPGVASSTPGLCTICPHEPRDSEVDPGTRLHRFQQTIGRLVMCFRFKPSFKCLVHPDELTAL</sequence>
<evidence type="ECO:0008006" key="4">
    <source>
        <dbReference type="Google" id="ProtNLM"/>
    </source>
</evidence>
<dbReference type="Proteomes" id="UP000736335">
    <property type="component" value="Unassembled WGS sequence"/>
</dbReference>
<proteinExistence type="predicted"/>
<reference evidence="2" key="1">
    <citation type="journal article" date="2020" name="Nat. Commun.">
        <title>Large-scale genome sequencing of mycorrhizal fungi provides insights into the early evolution of symbiotic traits.</title>
        <authorList>
            <person name="Miyauchi S."/>
            <person name="Kiss E."/>
            <person name="Kuo A."/>
            <person name="Drula E."/>
            <person name="Kohler A."/>
            <person name="Sanchez-Garcia M."/>
            <person name="Morin E."/>
            <person name="Andreopoulos B."/>
            <person name="Barry K.W."/>
            <person name="Bonito G."/>
            <person name="Buee M."/>
            <person name="Carver A."/>
            <person name="Chen C."/>
            <person name="Cichocki N."/>
            <person name="Clum A."/>
            <person name="Culley D."/>
            <person name="Crous P.W."/>
            <person name="Fauchery L."/>
            <person name="Girlanda M."/>
            <person name="Hayes R.D."/>
            <person name="Keri Z."/>
            <person name="LaButti K."/>
            <person name="Lipzen A."/>
            <person name="Lombard V."/>
            <person name="Magnuson J."/>
            <person name="Maillard F."/>
            <person name="Murat C."/>
            <person name="Nolan M."/>
            <person name="Ohm R.A."/>
            <person name="Pangilinan J."/>
            <person name="Pereira M.F."/>
            <person name="Perotto S."/>
            <person name="Peter M."/>
            <person name="Pfister S."/>
            <person name="Riley R."/>
            <person name="Sitrit Y."/>
            <person name="Stielow J.B."/>
            <person name="Szollosi G."/>
            <person name="Zifcakova L."/>
            <person name="Stursova M."/>
            <person name="Spatafora J.W."/>
            <person name="Tedersoo L."/>
            <person name="Vaario L.M."/>
            <person name="Yamada A."/>
            <person name="Yan M."/>
            <person name="Wang P."/>
            <person name="Xu J."/>
            <person name="Bruns T."/>
            <person name="Baldrian P."/>
            <person name="Vilgalys R."/>
            <person name="Dunand C."/>
            <person name="Henrissat B."/>
            <person name="Grigoriev I.V."/>
            <person name="Hibbett D."/>
            <person name="Nagy L.G."/>
            <person name="Martin F.M."/>
        </authorList>
    </citation>
    <scope>NUCLEOTIDE SEQUENCE</scope>
    <source>
        <strain evidence="2">UH-Tt-Lm1</strain>
    </source>
</reference>
<feature type="chain" id="PRO_5040350888" description="Secreted protein" evidence="1">
    <location>
        <begin position="19"/>
        <end position="97"/>
    </location>
</feature>